<feature type="domain" description="Leucine-rich repeat-containing N-terminal plant-type" evidence="13">
    <location>
        <begin position="31"/>
        <end position="83"/>
    </location>
</feature>
<feature type="domain" description="Disease resistance R13L4/SHOC-2-like LRR" evidence="14">
    <location>
        <begin position="329"/>
        <end position="512"/>
    </location>
</feature>
<evidence type="ECO:0000256" key="6">
    <source>
        <dbReference type="ARBA" id="ARBA00022729"/>
    </source>
</evidence>
<evidence type="ECO:0000256" key="7">
    <source>
        <dbReference type="ARBA" id="ARBA00022737"/>
    </source>
</evidence>
<dbReference type="GO" id="GO:0050832">
    <property type="term" value="P:defense response to fungus"/>
    <property type="evidence" value="ECO:0007669"/>
    <property type="project" value="UniProtKB-ARBA"/>
</dbReference>
<evidence type="ECO:0000256" key="5">
    <source>
        <dbReference type="ARBA" id="ARBA00022692"/>
    </source>
</evidence>
<dbReference type="Pfam" id="PF23598">
    <property type="entry name" value="LRR_14"/>
    <property type="match status" value="2"/>
</dbReference>
<keyword evidence="4" id="KW-0433">Leucine-rich repeat</keyword>
<keyword evidence="7" id="KW-0677">Repeat</keyword>
<dbReference type="PANTHER" id="PTHR48061">
    <property type="entry name" value="LEUCINE-RICH REPEAT RECEPTOR PROTEIN KINASE EMS1-LIKE-RELATED"/>
    <property type="match status" value="1"/>
</dbReference>
<dbReference type="Pfam" id="PF08263">
    <property type="entry name" value="LRRNT_2"/>
    <property type="match status" value="3"/>
</dbReference>
<keyword evidence="8 11" id="KW-1133">Transmembrane helix</keyword>
<dbReference type="InterPro" id="IPR055414">
    <property type="entry name" value="LRR_R13L4/SHOC2-like"/>
</dbReference>
<keyword evidence="3" id="KW-1003">Cell membrane</keyword>
<dbReference type="FunFam" id="3.80.10.10:FF:001678">
    <property type="entry name" value="Calmodulin-binding receptor kinase CaMRLK"/>
    <property type="match status" value="1"/>
</dbReference>
<evidence type="ECO:0000256" key="10">
    <source>
        <dbReference type="ARBA" id="ARBA00023180"/>
    </source>
</evidence>
<dbReference type="SUPFAM" id="SSF52058">
    <property type="entry name" value="L domain-like"/>
    <property type="match status" value="6"/>
</dbReference>
<dbReference type="InterPro" id="IPR046956">
    <property type="entry name" value="RLP23-like"/>
</dbReference>
<accession>A0AAF0V7R9</accession>
<feature type="domain" description="Leucine-rich repeat-containing N-terminal plant-type" evidence="13">
    <location>
        <begin position="965"/>
        <end position="1015"/>
    </location>
</feature>
<evidence type="ECO:0000259" key="13">
    <source>
        <dbReference type="Pfam" id="PF08263"/>
    </source>
</evidence>
<dbReference type="InterPro" id="IPR013210">
    <property type="entry name" value="LRR_N_plant-typ"/>
</dbReference>
<dbReference type="InterPro" id="IPR003591">
    <property type="entry name" value="Leu-rich_rpt_typical-subtyp"/>
</dbReference>
<dbReference type="FunFam" id="3.80.10.10:FF:000095">
    <property type="entry name" value="LRR receptor-like serine/threonine-protein kinase GSO1"/>
    <property type="match status" value="4"/>
</dbReference>
<feature type="transmembrane region" description="Helical" evidence="11">
    <location>
        <begin position="2627"/>
        <end position="2645"/>
    </location>
</feature>
<organism evidence="15 16">
    <name type="scientific">Solanum verrucosum</name>
    <dbReference type="NCBI Taxonomy" id="315347"/>
    <lineage>
        <taxon>Eukaryota</taxon>
        <taxon>Viridiplantae</taxon>
        <taxon>Streptophyta</taxon>
        <taxon>Embryophyta</taxon>
        <taxon>Tracheophyta</taxon>
        <taxon>Spermatophyta</taxon>
        <taxon>Magnoliopsida</taxon>
        <taxon>eudicotyledons</taxon>
        <taxon>Gunneridae</taxon>
        <taxon>Pentapetalae</taxon>
        <taxon>asterids</taxon>
        <taxon>lamiids</taxon>
        <taxon>Solanales</taxon>
        <taxon>Solanaceae</taxon>
        <taxon>Solanoideae</taxon>
        <taxon>Solaneae</taxon>
        <taxon>Solanum</taxon>
    </lineage>
</organism>
<gene>
    <name evidence="15" type="ORF">MTR67_053530</name>
</gene>
<keyword evidence="16" id="KW-1185">Reference proteome</keyword>
<proteinExistence type="inferred from homology"/>
<protein>
    <recommendedName>
        <fullName evidence="17">Receptor-like protein 12</fullName>
    </recommendedName>
</protein>
<dbReference type="FunFam" id="3.80.10.10:FF:000213">
    <property type="entry name" value="Tyrosine-sulfated glycopeptide receptor 1"/>
    <property type="match status" value="2"/>
</dbReference>
<dbReference type="InterPro" id="IPR032675">
    <property type="entry name" value="LRR_dom_sf"/>
</dbReference>
<feature type="domain" description="Leucine-rich repeat-containing N-terminal plant-type" evidence="13">
    <location>
        <begin position="1887"/>
        <end position="1935"/>
    </location>
</feature>
<dbReference type="InterPro" id="IPR001611">
    <property type="entry name" value="Leu-rich_rpt"/>
</dbReference>
<evidence type="ECO:0000256" key="4">
    <source>
        <dbReference type="ARBA" id="ARBA00022614"/>
    </source>
</evidence>
<keyword evidence="6 12" id="KW-0732">Signal</keyword>
<keyword evidence="9 11" id="KW-0472">Membrane</keyword>
<dbReference type="Proteomes" id="UP001234989">
    <property type="component" value="Chromosome 12"/>
</dbReference>
<evidence type="ECO:0000256" key="3">
    <source>
        <dbReference type="ARBA" id="ARBA00022475"/>
    </source>
</evidence>
<feature type="domain" description="Disease resistance R13L4/SHOC-2-like LRR" evidence="14">
    <location>
        <begin position="1287"/>
        <end position="1467"/>
    </location>
</feature>
<sequence>MECLFFFYSLICFVFLGRSFSSSSVHHLCAPTEAYALLQFKQSFQISDYFSCWDSESRHYDYPRTKSWNESRDCCSWDGVNCDLLNGHVIGLDLSCSQLGGSIHPNSSLFQLHHLHSLNLAYNNFNHSSSIPHNIGRLRNLRHLNLSWSSFDGKIPTEISYLSNLVSLDLSDMYGLQLDKRTFETMLHNLTNLEVLSLCDVNISSPIPVNISSSLRYLDLRYTHLRGVLTESFFLLLNSLETLKLSGNDLLKGDFPKTYRSNTLLMELDISYTGISGELPDSIGTFSSLNILNLNDCQFSGSIPDSIGNLTQIRELWFSGNCFTGHIPSTISKLKHLTYLYLSDNSLGGSIPHVFSNHQELVSLDLSNNNFTGPFPSSILSLTSLRYLYLSHNSLNGTIHSWVLSLPSLRDLYLDHNQFSRVADEIQTNPTLETLYLNHNQLNGPFPQSLVNLTNLDLLDFSSNNITGDVVTNITFPSLSALFLSSCELKDFPHFLRNVKNLSSLDLSNNKIRGQIPNWFRGMRWDSLEQLNLSRNFLTGHLEQFLYYSLESLDLKFNFLQGPLPSSICNLRSLSILDLSRNNFNNSIPNCLGSMAKLTVLDLRRNNFSGSLPLLCTQSTSLTTIDSNSNQLEGSVPVSLLNCVGLKVLDLGNNAINDAFPAWLGTLEELQVLILKSNKFHGPISARKKFCFPRLRIFDLSHNAFNGSLPAEVFRNFKAMIKNRTNRGGITYMKTPVFIRYKKVRQFEIEIISNEVYEDSVRLVIKGNNMDLERISTIDTAIDLSSNHFEGDIPKSLKDLSSLRLLTLSHNNLKGDIPMELGQLNTLEALDLSWNRLTGKIPQELTTMNFLAFLNLSQNHLVGRIPQGSQFYTFENDSYGGNLDLCGPPLSKQCGTSDSSHVPQPLDEQEEDESYFLSGFTWESVVIGYSFGLVVGTVMWSLMFKYRKPKCECFSSSFDHHLCSPTEASALLQFKQPFEITSEYSCHFRGQVSFPKTKSWNESRDCCTWDGVTCDMLNGHVIGLDLSCSLLKGTIHPNSSLFQLHHLQTLNLAYNNFSTSSIPHNIGRLTNLRHLNLSYSYFDGKIPTEISYLSNLVSLELSPPYKYGLQLDQRTFEAMLHNLTNLEVLSLSFVNISSPLPVNISSSLRYVDLEYTNLRGVLTESFFLLPNLESLKLGFNALLKGVLPKIHPSNTLLELDISYTGISGELPDSIGTLSSLNILYLQGCQFSGSIPDSIGNLTQIRKLILSDNHFTGRIPSTISKLKHLTHLVLESNSFSGEFPDVFSNLQELLYLDLYSNSFIGSFPSTIFNLIHLQYLDLSSNSLSGSLPSNASMFPKLTELDLSYNSLNGTIPSWMFSLPLLTSLSLQNNQFSGLADELKNNPALEDLYLSNNQLSGSFPQSLANLTNLFTLDISSNNITGDPGINITFPSLEKVFLSSCELRDFPHFLGNVKTLQVLDISNNKIRGQIPNWFSGMRWDLLWFLNLSHNSLIGHLQHFHYHSLKYLDLKFNFLQGSLPLSICNMSSLSLLDLSHNNFSGSVPHCFGSMVELSVLDFRRNNFTGSLPPFCAQTNSLRTIVLNGNLFKGPVPVSLLNCIGLEVLDLGNNAINDTFPTWLGTLQELQVLILKFNLFHGPISTCQTEFCFPKLRIFDLSRNEFSGSLPAKVFGNFKAMIKLDGEDTGEIKYMEPYENFSHTSYENSVRLVIKGHDTELERISTIMTTIDFSSNHFEGVIPKSLKDLSSLWLLNLSRNNLIGDIPMELGKLNMLEALDLSWNRLTGKIPQEMTRMNFLAVLNLSENHLVGPIPHSPQFNTFENDSYGGNLDLCGHPLSKQCGTSDSSHVPQPLEFEEDEDEPYFFSGFTWESVVLGYSFGLVAGTHLCSPSEALSLLQFKQHFQMSDKYSRHYSTSLPKASSWNESTDCCTWGWITCDMLTGYVIGLDLSNANISGTIHPNSSLFQLHRLQTLNLAYNNLSGLIPDSIGNITQIRELDFGSNHFTGRIPSAISKLKHLTRLDLSFNSLGGKIPDVFSNLQELVTLYLSYNNFIGPFPSSILTLTRLENLDLSSNSLSGPLPSNVSMLQKLVDLDFSHNLLNGTIPSWVFSLPSLYMLELHHNLFNGLSDELKVNRAVGRLDLSYNQLSSPVLRSLQNLTNLVNLDLSSNNITVDEGTQITFPRLEILRLSSCELKDFPQFLRNLKTLRVINLSNNKIRGQIPNWFSGMRWDSLFHLNLSYNSLNGHIDLSHFYSLVSLDLKFNFLQGPLPSSICNMSIISLLDLSHNYFSNSIPSCLGNMTQLTVLDLRRNNFTGSLPPLCSQHTSSTTSILNGDGNQLMTIILNGNHFEGHVPVSLLNCVGLEVLDIGNNAVNDSFPAWLGTLQELQVLILKSNKFHGPISTRLRFGFPRLRILDLSHNEFSGSLPAEVFQNFKGMIKIDDSDKGEIEYMKTSDSFFVMYDDSVRLVIKGNDIELERITTIMTAIDLSSNHFEGVIPKTLKDLSSLWLLNLSHNNLRGDIPMELGRLNMLEALDLSWNQLTGKIPQQLTRLTFLAFLNLSQNHLAGRIPQGSQFNTFENDSYGGNLDLCGPPLSKQCGTGDPLHIPQPLEEEEEDETYFFSGFTWESVVMGYSFGLVVGTIAWNLMFKAGKPKWFVEFFQGIIPHRKRRPKKRAHRRRT</sequence>
<evidence type="ECO:0000313" key="15">
    <source>
        <dbReference type="EMBL" id="WMV60145.1"/>
    </source>
</evidence>
<dbReference type="Pfam" id="PF13855">
    <property type="entry name" value="LRR_8"/>
    <property type="match status" value="7"/>
</dbReference>
<comment type="subcellular location">
    <subcellularLocation>
        <location evidence="1">Cell membrane</location>
        <topology evidence="1">Single-pass type I membrane protein</topology>
    </subcellularLocation>
</comment>
<evidence type="ECO:0000256" key="2">
    <source>
        <dbReference type="ARBA" id="ARBA00009592"/>
    </source>
</evidence>
<feature type="signal peptide" evidence="12">
    <location>
        <begin position="1"/>
        <end position="21"/>
    </location>
</feature>
<dbReference type="EMBL" id="CP133623">
    <property type="protein sequence ID" value="WMV60145.1"/>
    <property type="molecule type" value="Genomic_DNA"/>
</dbReference>
<evidence type="ECO:0000256" key="12">
    <source>
        <dbReference type="SAM" id="SignalP"/>
    </source>
</evidence>
<dbReference type="Pfam" id="PF00560">
    <property type="entry name" value="LRR_1"/>
    <property type="match status" value="14"/>
</dbReference>
<dbReference type="Gene3D" id="3.80.10.10">
    <property type="entry name" value="Ribonuclease Inhibitor"/>
    <property type="match status" value="9"/>
</dbReference>
<reference evidence="15" key="1">
    <citation type="submission" date="2023-08" db="EMBL/GenBank/DDBJ databases">
        <title>A de novo genome assembly of Solanum verrucosum Schlechtendal, a Mexican diploid species geographically isolated from the other diploid A-genome species in potato relatives.</title>
        <authorList>
            <person name="Hosaka K."/>
        </authorList>
    </citation>
    <scope>NUCLEOTIDE SEQUENCE</scope>
    <source>
        <tissue evidence="15">Young leaves</tissue>
    </source>
</reference>
<evidence type="ECO:0008006" key="17">
    <source>
        <dbReference type="Google" id="ProtNLM"/>
    </source>
</evidence>
<feature type="chain" id="PRO_5042143497" description="Receptor-like protein 12" evidence="12">
    <location>
        <begin position="22"/>
        <end position="2677"/>
    </location>
</feature>
<keyword evidence="10" id="KW-0325">Glycoprotein</keyword>
<evidence type="ECO:0000256" key="1">
    <source>
        <dbReference type="ARBA" id="ARBA00004251"/>
    </source>
</evidence>
<dbReference type="SMART" id="SM00369">
    <property type="entry name" value="LRR_TYP"/>
    <property type="match status" value="30"/>
</dbReference>
<dbReference type="SUPFAM" id="SSF52047">
    <property type="entry name" value="RNI-like"/>
    <property type="match status" value="2"/>
</dbReference>
<comment type="similarity">
    <text evidence="2">Belongs to the RLP family.</text>
</comment>
<keyword evidence="5 11" id="KW-0812">Transmembrane</keyword>
<evidence type="ECO:0000256" key="8">
    <source>
        <dbReference type="ARBA" id="ARBA00022989"/>
    </source>
</evidence>
<dbReference type="FunFam" id="3.80.10.10:FF:000111">
    <property type="entry name" value="LRR receptor-like serine/threonine-protein kinase ERECTA"/>
    <property type="match status" value="1"/>
</dbReference>
<name>A0AAF0V7R9_SOLVR</name>
<evidence type="ECO:0000313" key="16">
    <source>
        <dbReference type="Proteomes" id="UP001234989"/>
    </source>
</evidence>
<evidence type="ECO:0000259" key="14">
    <source>
        <dbReference type="Pfam" id="PF23598"/>
    </source>
</evidence>
<evidence type="ECO:0000256" key="11">
    <source>
        <dbReference type="SAM" id="Phobius"/>
    </source>
</evidence>
<dbReference type="SMART" id="SM00365">
    <property type="entry name" value="LRR_SD22"/>
    <property type="match status" value="17"/>
</dbReference>
<dbReference type="PANTHER" id="PTHR48061:SF38">
    <property type="entry name" value="SERINE_THREONINE-PROTEIN KINASE BRI1"/>
    <property type="match status" value="1"/>
</dbReference>
<dbReference type="GO" id="GO:0005886">
    <property type="term" value="C:plasma membrane"/>
    <property type="evidence" value="ECO:0007669"/>
    <property type="project" value="UniProtKB-SubCell"/>
</dbReference>
<evidence type="ECO:0000256" key="9">
    <source>
        <dbReference type="ARBA" id="ARBA00023136"/>
    </source>
</evidence>